<protein>
    <submittedName>
        <fullName evidence="1">Methyltransferase type 11</fullName>
    </submittedName>
</protein>
<sequence>MKHQININEFKKNVKADFNTRPNYDQGSFHPRLAKGLVELSQLETGQRILDIATGTGLVAIRAATIVGASGAVVGVDISSGMLNLAQRKVKAEGLNNIEFIEADAETINFPDNSFDRILCSSAIVYLTDIPAALRQWYRFVKPGGLVGFSCFAANAFPTGGLFREKAGDYGIVIPNPNQPLGSPEKCHQLLTEAGFQDINVKTDQLGFYNSDTQTVAANSWRGNSKSAFGAEIFQLSPEKLAQLKTEFFAAVEQLATAQGIWIDITTFFVFARKSVTFQITK</sequence>
<proteinExistence type="predicted"/>
<reference evidence="2" key="1">
    <citation type="submission" date="2016-10" db="EMBL/GenBank/DDBJ databases">
        <title>Comparative genomics uncovers the prolific and rare metabolic potential of the cyanobacterial genus Moorea.</title>
        <authorList>
            <person name="Leao T."/>
            <person name="Castelao G."/>
            <person name="Korobeynikov A."/>
            <person name="Monroe E.A."/>
            <person name="Podell S."/>
            <person name="Glukhov E."/>
            <person name="Allen E."/>
            <person name="Gerwick W.H."/>
            <person name="Gerwick L."/>
        </authorList>
    </citation>
    <scope>NUCLEOTIDE SEQUENCE [LARGE SCALE GENOMIC DNA]</scope>
    <source>
        <strain evidence="2">PAL-8-15-08-1</strain>
    </source>
</reference>
<dbReference type="InterPro" id="IPR004033">
    <property type="entry name" value="UbiE/COQ5_MeTrFase"/>
</dbReference>
<keyword evidence="1" id="KW-0808">Transferase</keyword>
<organism evidence="1 2">
    <name type="scientific">Moorena producens PAL-8-15-08-1</name>
    <dbReference type="NCBI Taxonomy" id="1458985"/>
    <lineage>
        <taxon>Bacteria</taxon>
        <taxon>Bacillati</taxon>
        <taxon>Cyanobacteriota</taxon>
        <taxon>Cyanophyceae</taxon>
        <taxon>Coleofasciculales</taxon>
        <taxon>Coleofasciculaceae</taxon>
        <taxon>Moorena</taxon>
    </lineage>
</organism>
<dbReference type="GO" id="GO:0008168">
    <property type="term" value="F:methyltransferase activity"/>
    <property type="evidence" value="ECO:0007669"/>
    <property type="project" value="UniProtKB-KW"/>
</dbReference>
<keyword evidence="1" id="KW-0489">Methyltransferase</keyword>
<dbReference type="PANTHER" id="PTHR43591:SF99">
    <property type="entry name" value="OS06G0646000 PROTEIN"/>
    <property type="match status" value="1"/>
</dbReference>
<evidence type="ECO:0000313" key="1">
    <source>
        <dbReference type="EMBL" id="AOW99136.1"/>
    </source>
</evidence>
<dbReference type="PROSITE" id="PS51608">
    <property type="entry name" value="SAM_MT_UBIE"/>
    <property type="match status" value="1"/>
</dbReference>
<dbReference type="Pfam" id="PF01209">
    <property type="entry name" value="Ubie_methyltran"/>
    <property type="match status" value="1"/>
</dbReference>
<dbReference type="AlphaFoldDB" id="A0A1D8TNE0"/>
<dbReference type="Proteomes" id="UP000177870">
    <property type="component" value="Chromosome"/>
</dbReference>
<dbReference type="GO" id="GO:0032259">
    <property type="term" value="P:methylation"/>
    <property type="evidence" value="ECO:0007669"/>
    <property type="project" value="UniProtKB-KW"/>
</dbReference>
<gene>
    <name evidence="1" type="ORF">BJP34_06450</name>
</gene>
<dbReference type="OrthoDB" id="455741at2"/>
<dbReference type="CDD" id="cd02440">
    <property type="entry name" value="AdoMet_MTases"/>
    <property type="match status" value="1"/>
</dbReference>
<accession>A0A1D8TNE0</accession>
<dbReference type="EMBL" id="CP017599">
    <property type="protein sequence ID" value="AOW99136.1"/>
    <property type="molecule type" value="Genomic_DNA"/>
</dbReference>
<dbReference type="KEGG" id="mpro:BJP34_06450"/>
<dbReference type="InterPro" id="IPR029063">
    <property type="entry name" value="SAM-dependent_MTases_sf"/>
</dbReference>
<dbReference type="STRING" id="1458985.BJP34_06450"/>
<dbReference type="PANTHER" id="PTHR43591">
    <property type="entry name" value="METHYLTRANSFERASE"/>
    <property type="match status" value="1"/>
</dbReference>
<evidence type="ECO:0000313" key="2">
    <source>
        <dbReference type="Proteomes" id="UP000177870"/>
    </source>
</evidence>
<dbReference type="RefSeq" id="WP_070391629.1">
    <property type="nucleotide sequence ID" value="NZ_CP017599.1"/>
</dbReference>
<dbReference type="Gene3D" id="3.40.50.150">
    <property type="entry name" value="Vaccinia Virus protein VP39"/>
    <property type="match status" value="1"/>
</dbReference>
<dbReference type="SUPFAM" id="SSF53335">
    <property type="entry name" value="S-adenosyl-L-methionine-dependent methyltransferases"/>
    <property type="match status" value="1"/>
</dbReference>
<name>A0A1D8TNE0_9CYAN</name>